<feature type="domain" description="Histidine kinase" evidence="8">
    <location>
        <begin position="118"/>
        <end position="325"/>
    </location>
</feature>
<comment type="caution">
    <text evidence="9">The sequence shown here is derived from an EMBL/GenBank/DDBJ whole genome shotgun (WGS) entry which is preliminary data.</text>
</comment>
<evidence type="ECO:0000256" key="5">
    <source>
        <dbReference type="ARBA" id="ARBA00022777"/>
    </source>
</evidence>
<dbReference type="InterPro" id="IPR050351">
    <property type="entry name" value="BphY/WalK/GraS-like"/>
</dbReference>
<dbReference type="InterPro" id="IPR036097">
    <property type="entry name" value="HisK_dim/P_sf"/>
</dbReference>
<evidence type="ECO:0000256" key="2">
    <source>
        <dbReference type="ARBA" id="ARBA00012438"/>
    </source>
</evidence>
<evidence type="ECO:0000313" key="9">
    <source>
        <dbReference type="EMBL" id="MCW9713627.1"/>
    </source>
</evidence>
<evidence type="ECO:0000256" key="3">
    <source>
        <dbReference type="ARBA" id="ARBA00022679"/>
    </source>
</evidence>
<dbReference type="InterPro" id="IPR036890">
    <property type="entry name" value="HATPase_C_sf"/>
</dbReference>
<dbReference type="SUPFAM" id="SSF55874">
    <property type="entry name" value="ATPase domain of HSP90 chaperone/DNA topoisomerase II/histidine kinase"/>
    <property type="match status" value="1"/>
</dbReference>
<keyword evidence="3" id="KW-0808">Transferase</keyword>
<dbReference type="PANTHER" id="PTHR42878:SF7">
    <property type="entry name" value="SENSOR HISTIDINE KINASE GLRK"/>
    <property type="match status" value="1"/>
</dbReference>
<evidence type="ECO:0000256" key="1">
    <source>
        <dbReference type="ARBA" id="ARBA00000085"/>
    </source>
</evidence>
<dbReference type="Gene3D" id="1.10.287.130">
    <property type="match status" value="1"/>
</dbReference>
<proteinExistence type="predicted"/>
<keyword evidence="5 9" id="KW-0418">Kinase</keyword>
<dbReference type="EMBL" id="JAJNDC010000003">
    <property type="protein sequence ID" value="MCW9713627.1"/>
    <property type="molecule type" value="Genomic_DNA"/>
</dbReference>
<protein>
    <recommendedName>
        <fullName evidence="2">histidine kinase</fullName>
        <ecNumber evidence="2">2.7.13.3</ecNumber>
    </recommendedName>
</protein>
<comment type="catalytic activity">
    <reaction evidence="1">
        <text>ATP + protein L-histidine = ADP + protein N-phospho-L-histidine.</text>
        <dbReference type="EC" id="2.7.13.3"/>
    </reaction>
</comment>
<evidence type="ECO:0000259" key="8">
    <source>
        <dbReference type="PROSITE" id="PS50109"/>
    </source>
</evidence>
<dbReference type="Gene3D" id="3.30.565.10">
    <property type="entry name" value="Histidine kinase-like ATPase, C-terminal domain"/>
    <property type="match status" value="1"/>
</dbReference>
<keyword evidence="7" id="KW-0902">Two-component regulatory system</keyword>
<dbReference type="GO" id="GO:0016301">
    <property type="term" value="F:kinase activity"/>
    <property type="evidence" value="ECO:0007669"/>
    <property type="project" value="UniProtKB-KW"/>
</dbReference>
<dbReference type="SUPFAM" id="SSF47384">
    <property type="entry name" value="Homodimeric domain of signal transducing histidine kinase"/>
    <property type="match status" value="1"/>
</dbReference>
<keyword evidence="10" id="KW-1185">Reference proteome</keyword>
<dbReference type="SMART" id="SM00387">
    <property type="entry name" value="HATPase_c"/>
    <property type="match status" value="1"/>
</dbReference>
<organism evidence="9 10">
    <name type="scientific">Fodinibius salicampi</name>
    <dbReference type="NCBI Taxonomy" id="1920655"/>
    <lineage>
        <taxon>Bacteria</taxon>
        <taxon>Pseudomonadati</taxon>
        <taxon>Balneolota</taxon>
        <taxon>Balneolia</taxon>
        <taxon>Balneolales</taxon>
        <taxon>Balneolaceae</taxon>
        <taxon>Fodinibius</taxon>
    </lineage>
</organism>
<keyword evidence="4" id="KW-0547">Nucleotide-binding</keyword>
<dbReference type="PANTHER" id="PTHR42878">
    <property type="entry name" value="TWO-COMPONENT HISTIDINE KINASE"/>
    <property type="match status" value="1"/>
</dbReference>
<dbReference type="PROSITE" id="PS50109">
    <property type="entry name" value="HIS_KIN"/>
    <property type="match status" value="1"/>
</dbReference>
<dbReference type="CDD" id="cd00082">
    <property type="entry name" value="HisKA"/>
    <property type="match status" value="1"/>
</dbReference>
<accession>A0ABT3Q0I5</accession>
<evidence type="ECO:0000313" key="10">
    <source>
        <dbReference type="Proteomes" id="UP001207337"/>
    </source>
</evidence>
<dbReference type="SMART" id="SM00388">
    <property type="entry name" value="HisKA"/>
    <property type="match status" value="1"/>
</dbReference>
<dbReference type="Pfam" id="PF00512">
    <property type="entry name" value="HisKA"/>
    <property type="match status" value="1"/>
</dbReference>
<evidence type="ECO:0000256" key="4">
    <source>
        <dbReference type="ARBA" id="ARBA00022741"/>
    </source>
</evidence>
<dbReference type="InterPro" id="IPR005467">
    <property type="entry name" value="His_kinase_dom"/>
</dbReference>
<dbReference type="Proteomes" id="UP001207337">
    <property type="component" value="Unassembled WGS sequence"/>
</dbReference>
<dbReference type="RefSeq" id="WP_265790448.1">
    <property type="nucleotide sequence ID" value="NZ_BAABRS010000003.1"/>
</dbReference>
<name>A0ABT3Q0I5_9BACT</name>
<evidence type="ECO:0000256" key="7">
    <source>
        <dbReference type="ARBA" id="ARBA00023012"/>
    </source>
</evidence>
<dbReference type="EC" id="2.7.13.3" evidence="2"/>
<dbReference type="InterPro" id="IPR003594">
    <property type="entry name" value="HATPase_dom"/>
</dbReference>
<gene>
    <name evidence="9" type="ORF">LQ318_12015</name>
</gene>
<evidence type="ECO:0000256" key="6">
    <source>
        <dbReference type="ARBA" id="ARBA00022840"/>
    </source>
</evidence>
<dbReference type="InterPro" id="IPR003661">
    <property type="entry name" value="HisK_dim/P_dom"/>
</dbReference>
<reference evidence="9 10" key="1">
    <citation type="submission" date="2021-11" db="EMBL/GenBank/DDBJ databases">
        <title>Aliifidinibius sp. nov., a new bacterium isolated from saline soil.</title>
        <authorList>
            <person name="Galisteo C."/>
            <person name="De La Haba R."/>
            <person name="Sanchez-Porro C."/>
            <person name="Ventosa A."/>
        </authorList>
    </citation>
    <scope>NUCLEOTIDE SEQUENCE [LARGE SCALE GENOMIC DNA]</scope>
    <source>
        <strain evidence="9 10">KACC 190600</strain>
    </source>
</reference>
<sequence>MINRENAIELSELMNNRTTTDPTFIIEMDSRKICDVNETVISGCDNYNPIGKDIDNIVYIEKNIGSALSPAFFNGQWFNLQQETLIWEGSPHIKISLQQRVGIPDFDTLHSLKKMIGFLLHRLRSPLTGIQGYLGIIEERTEDESNTKHLEKVNKGIEQLFDLLDDLESLQEISLKTVERNNYSANPETIIDEIISSYPDKVQDHITFTLPANPHLLRCSPGDLKRILSVLIDNAIEHAPVNEDNQITIELPSANAVKVSHNGNPIPKSIAQQLFFPFVTGKATKLGIGLTMAMLYAKRYKGSIFLTDNSPFRGVSFTFCLPPSLSSPTFL</sequence>
<keyword evidence="6" id="KW-0067">ATP-binding</keyword>
<dbReference type="Pfam" id="PF02518">
    <property type="entry name" value="HATPase_c"/>
    <property type="match status" value="1"/>
</dbReference>